<gene>
    <name evidence="6" type="ORF">RDB_LOCUS10065</name>
</gene>
<evidence type="ECO:0000259" key="5">
    <source>
        <dbReference type="Pfam" id="PF03109"/>
    </source>
</evidence>
<evidence type="ECO:0000313" key="7">
    <source>
        <dbReference type="Proteomes" id="UP000663843"/>
    </source>
</evidence>
<proteinExistence type="inferred from homology"/>
<reference evidence="6" key="1">
    <citation type="submission" date="2021-01" db="EMBL/GenBank/DDBJ databases">
        <authorList>
            <person name="Kaushik A."/>
        </authorList>
    </citation>
    <scope>NUCLEOTIDE SEQUENCE</scope>
    <source>
        <strain evidence="6">AG2-2IIIB</strain>
    </source>
</reference>
<dbReference type="InterPro" id="IPR004147">
    <property type="entry name" value="ABC1_dom"/>
</dbReference>
<dbReference type="Proteomes" id="UP000663843">
    <property type="component" value="Unassembled WGS sequence"/>
</dbReference>
<evidence type="ECO:0000256" key="1">
    <source>
        <dbReference type="ARBA" id="ARBA00009670"/>
    </source>
</evidence>
<organism evidence="6 7">
    <name type="scientific">Rhizoctonia solani</name>
    <dbReference type="NCBI Taxonomy" id="456999"/>
    <lineage>
        <taxon>Eukaryota</taxon>
        <taxon>Fungi</taxon>
        <taxon>Dikarya</taxon>
        <taxon>Basidiomycota</taxon>
        <taxon>Agaricomycotina</taxon>
        <taxon>Agaricomycetes</taxon>
        <taxon>Cantharellales</taxon>
        <taxon>Ceratobasidiaceae</taxon>
        <taxon>Rhizoctonia</taxon>
    </lineage>
</organism>
<keyword evidence="3" id="KW-0547">Nucleotide-binding</keyword>
<feature type="domain" description="ABC1 atypical kinase-like" evidence="5">
    <location>
        <begin position="216"/>
        <end position="442"/>
    </location>
</feature>
<dbReference type="InterPro" id="IPR051409">
    <property type="entry name" value="Atypical_kinase_ADCK"/>
</dbReference>
<dbReference type="PANTHER" id="PTHR43851:SF3">
    <property type="entry name" value="COENZYME Q8"/>
    <property type="match status" value="1"/>
</dbReference>
<dbReference type="GO" id="GO:0016740">
    <property type="term" value="F:transferase activity"/>
    <property type="evidence" value="ECO:0007669"/>
    <property type="project" value="UniProtKB-KW"/>
</dbReference>
<evidence type="ECO:0000256" key="2">
    <source>
        <dbReference type="ARBA" id="ARBA00022679"/>
    </source>
</evidence>
<dbReference type="InterPro" id="IPR034646">
    <property type="entry name" value="ADCK3_dom"/>
</dbReference>
<dbReference type="InterPro" id="IPR011009">
    <property type="entry name" value="Kinase-like_dom_sf"/>
</dbReference>
<dbReference type="CDD" id="cd13970">
    <property type="entry name" value="ABC1_ADCK3"/>
    <property type="match status" value="1"/>
</dbReference>
<dbReference type="AlphaFoldDB" id="A0A8H2WBS7"/>
<name>A0A8H2WBS7_9AGAM</name>
<evidence type="ECO:0000256" key="4">
    <source>
        <dbReference type="ARBA" id="ARBA00022840"/>
    </source>
</evidence>
<keyword evidence="2" id="KW-0808">Transferase</keyword>
<keyword evidence="4" id="KW-0067">ATP-binding</keyword>
<feature type="non-terminal residue" evidence="6">
    <location>
        <position position="1"/>
    </location>
</feature>
<accession>A0A8H2WBS7</accession>
<evidence type="ECO:0000256" key="3">
    <source>
        <dbReference type="ARBA" id="ARBA00022741"/>
    </source>
</evidence>
<dbReference type="EMBL" id="CAJMWT010000847">
    <property type="protein sequence ID" value="CAE6357455.1"/>
    <property type="molecule type" value="Genomic_DNA"/>
</dbReference>
<dbReference type="Pfam" id="PF03109">
    <property type="entry name" value="ABC1"/>
    <property type="match status" value="1"/>
</dbReference>
<sequence>AQVIQRAAVISVEKNVPSVAYGAASQLINNPARPTPLATATESKETNTGGKETEFKILPNTWTYIRPYSPITQKVSQNTVPHAILPNTPEVQLQSESTLTTQIDQSQQGSFDYYNDTEPTVKLTPSRVPSSRLGRLFHYGSLAASLTAGTASEYVRRAARGSGSDTGSPMMSEANISRLVDKLSRMRGAALKLGQFLSIQDAHVLPEQIERVLRQVQNNAHYMPNSQLEQVLSAEFGPSWNEKFTHFDPIPIASASIGQVHKATIPPNKTPIALKVQFPNIAESIYSDLANISTLLAASALLPRGLYLDRTLAVMKGELADECDYEREATCIERFGEFLGGENERFRVPKVFKQLTTKRALAMEWMDGIATDILTLCLRELFEFRLMQTDPNWSNFLYNPRTDKLELIDFGASREYSKEFMDDWFELLSAAVREDRDACVEYSLKLGYLTGAESQEMMDAHVRSVTLLGVPFRASTPQLFSFKSQTITDEIRALIPVMLRLRLTPPPKETYSLNRKLSGAFLLCGRLGADVDCRSIWERVVGAYKVG</sequence>
<comment type="caution">
    <text evidence="6">The sequence shown here is derived from an EMBL/GenBank/DDBJ whole genome shotgun (WGS) entry which is preliminary data.</text>
</comment>
<evidence type="ECO:0000313" key="6">
    <source>
        <dbReference type="EMBL" id="CAE6357455.1"/>
    </source>
</evidence>
<comment type="similarity">
    <text evidence="1">Belongs to the protein kinase superfamily. ADCK protein kinase family.</text>
</comment>
<dbReference type="GO" id="GO:0005524">
    <property type="term" value="F:ATP binding"/>
    <property type="evidence" value="ECO:0007669"/>
    <property type="project" value="UniProtKB-KW"/>
</dbReference>
<protein>
    <recommendedName>
        <fullName evidence="5">ABC1 atypical kinase-like domain-containing protein</fullName>
    </recommendedName>
</protein>
<dbReference type="GO" id="GO:0006744">
    <property type="term" value="P:ubiquinone biosynthetic process"/>
    <property type="evidence" value="ECO:0007669"/>
    <property type="project" value="TreeGrafter"/>
</dbReference>
<dbReference type="PANTHER" id="PTHR43851">
    <property type="match status" value="1"/>
</dbReference>
<dbReference type="SUPFAM" id="SSF56112">
    <property type="entry name" value="Protein kinase-like (PK-like)"/>
    <property type="match status" value="1"/>
</dbReference>